<organism evidence="1 2">
    <name type="scientific">Cylindrotheca closterium</name>
    <dbReference type="NCBI Taxonomy" id="2856"/>
    <lineage>
        <taxon>Eukaryota</taxon>
        <taxon>Sar</taxon>
        <taxon>Stramenopiles</taxon>
        <taxon>Ochrophyta</taxon>
        <taxon>Bacillariophyta</taxon>
        <taxon>Bacillariophyceae</taxon>
        <taxon>Bacillariophycidae</taxon>
        <taxon>Bacillariales</taxon>
        <taxon>Bacillariaceae</taxon>
        <taxon>Cylindrotheca</taxon>
    </lineage>
</organism>
<reference evidence="1" key="1">
    <citation type="submission" date="2023-08" db="EMBL/GenBank/DDBJ databases">
        <authorList>
            <person name="Audoor S."/>
            <person name="Bilcke G."/>
        </authorList>
    </citation>
    <scope>NUCLEOTIDE SEQUENCE</scope>
</reference>
<sequence length="209" mass="23817">MVEELDTSVSGTLKYKPLERKRGFLIYVMRTYPMMVPYLKGIHLTLDGWRPGRDEEGWKLMGYRGATPAPTYKDTPEYVKAVPRLKDDLAALTLLTASEPPLIRRVRSNWVVTVYYGFGDASAIGFCSTFQKFSKQSDTFTAGDKIHYQYGHWCSANSEESSNYRELLNLVEALEMRVRSRELYGVEIFLFTDNSTAESVFNNGNSSSK</sequence>
<comment type="caution">
    <text evidence="1">The sequence shown here is derived from an EMBL/GenBank/DDBJ whole genome shotgun (WGS) entry which is preliminary data.</text>
</comment>
<accession>A0AAD2FV28</accession>
<gene>
    <name evidence="1" type="ORF">CYCCA115_LOCUS14678</name>
</gene>
<evidence type="ECO:0000313" key="2">
    <source>
        <dbReference type="Proteomes" id="UP001295423"/>
    </source>
</evidence>
<dbReference type="Proteomes" id="UP001295423">
    <property type="component" value="Unassembled WGS sequence"/>
</dbReference>
<proteinExistence type="predicted"/>
<dbReference type="EMBL" id="CAKOGP040001857">
    <property type="protein sequence ID" value="CAJ1954083.1"/>
    <property type="molecule type" value="Genomic_DNA"/>
</dbReference>
<keyword evidence="2" id="KW-1185">Reference proteome</keyword>
<name>A0AAD2FV28_9STRA</name>
<evidence type="ECO:0000313" key="1">
    <source>
        <dbReference type="EMBL" id="CAJ1954083.1"/>
    </source>
</evidence>
<dbReference type="AlphaFoldDB" id="A0AAD2FV28"/>
<protein>
    <submittedName>
        <fullName evidence="1">Uncharacterized protein</fullName>
    </submittedName>
</protein>